<feature type="transmembrane region" description="Helical" evidence="1">
    <location>
        <begin position="34"/>
        <end position="56"/>
    </location>
</feature>
<evidence type="ECO:0000313" key="3">
    <source>
        <dbReference type="Proteomes" id="UP000072867"/>
    </source>
</evidence>
<protein>
    <submittedName>
        <fullName evidence="2">Uncharacterized protein</fullName>
    </submittedName>
</protein>
<dbReference type="RefSeq" id="WP_058734621.1">
    <property type="nucleotide sequence ID" value="NZ_LDTD01000145.1"/>
</dbReference>
<feature type="transmembrane region" description="Helical" evidence="1">
    <location>
        <begin position="62"/>
        <end position="83"/>
    </location>
</feature>
<name>A0A147HSK1_9SPHN</name>
<feature type="transmembrane region" description="Helical" evidence="1">
    <location>
        <begin position="104"/>
        <end position="128"/>
    </location>
</feature>
<proteinExistence type="predicted"/>
<dbReference type="AlphaFoldDB" id="A0A147HSK1"/>
<feature type="transmembrane region" description="Helical" evidence="1">
    <location>
        <begin position="134"/>
        <end position="153"/>
    </location>
</feature>
<evidence type="ECO:0000313" key="2">
    <source>
        <dbReference type="EMBL" id="KTT67843.1"/>
    </source>
</evidence>
<organism evidence="2 3">
    <name type="scientific">Sphingomonas sanguinis</name>
    <dbReference type="NCBI Taxonomy" id="33051"/>
    <lineage>
        <taxon>Bacteria</taxon>
        <taxon>Pseudomonadati</taxon>
        <taxon>Pseudomonadota</taxon>
        <taxon>Alphaproteobacteria</taxon>
        <taxon>Sphingomonadales</taxon>
        <taxon>Sphingomonadaceae</taxon>
        <taxon>Sphingomonas</taxon>
    </lineage>
</organism>
<reference evidence="2 3" key="1">
    <citation type="journal article" date="2016" name="Front. Microbiol.">
        <title>Genomic Resource of Rice Seed Associated Bacteria.</title>
        <authorList>
            <person name="Midha S."/>
            <person name="Bansal K."/>
            <person name="Sharma S."/>
            <person name="Kumar N."/>
            <person name="Patil P.P."/>
            <person name="Chaudhry V."/>
            <person name="Patil P.B."/>
        </authorList>
    </citation>
    <scope>NUCLEOTIDE SEQUENCE [LARGE SCALE GENOMIC DNA]</scope>
    <source>
        <strain evidence="2 3">NS319</strain>
    </source>
</reference>
<accession>A0A147HSK1</accession>
<gene>
    <name evidence="2" type="ORF">NS319_16695</name>
</gene>
<dbReference type="EMBL" id="LDTD01000145">
    <property type="protein sequence ID" value="KTT67843.1"/>
    <property type="molecule type" value="Genomic_DNA"/>
</dbReference>
<sequence length="172" mass="18925">MTNQRFFARLDTMVEWTGIPALAKGTPKRRPLRWPATLALALAFGGYGFSVLHAMGFPAASLGYGIEMLGFAIGCFVQIWGPLKPFGGMERADEWDRAVRARAYLVTFAVFAVTTMIALALMMGALAFDYPREAVMQGGAQTLFLLFAILNAMPTAHASWSVRWQRDGDQPD</sequence>
<keyword evidence="1" id="KW-1133">Transmembrane helix</keyword>
<dbReference type="PATRIC" id="fig|33051.3.peg.886"/>
<keyword evidence="1" id="KW-0472">Membrane</keyword>
<dbReference type="STRING" id="33051.SB4_14555"/>
<dbReference type="Proteomes" id="UP000072867">
    <property type="component" value="Unassembled WGS sequence"/>
</dbReference>
<evidence type="ECO:0000256" key="1">
    <source>
        <dbReference type="SAM" id="Phobius"/>
    </source>
</evidence>
<comment type="caution">
    <text evidence="2">The sequence shown here is derived from an EMBL/GenBank/DDBJ whole genome shotgun (WGS) entry which is preliminary data.</text>
</comment>
<keyword evidence="1" id="KW-0812">Transmembrane</keyword>